<feature type="transmembrane region" description="Helical" evidence="2">
    <location>
        <begin position="49"/>
        <end position="69"/>
    </location>
</feature>
<evidence type="ECO:0000313" key="4">
    <source>
        <dbReference type="Proteomes" id="UP001642484"/>
    </source>
</evidence>
<feature type="transmembrane region" description="Helical" evidence="2">
    <location>
        <begin position="453"/>
        <end position="473"/>
    </location>
</feature>
<protein>
    <submittedName>
        <fullName evidence="3">Uncharacterized protein</fullName>
    </submittedName>
</protein>
<evidence type="ECO:0000256" key="2">
    <source>
        <dbReference type="SAM" id="Phobius"/>
    </source>
</evidence>
<feature type="compositionally biased region" description="Basic and acidic residues" evidence="1">
    <location>
        <begin position="662"/>
        <end position="672"/>
    </location>
</feature>
<keyword evidence="2" id="KW-1133">Transmembrane helix</keyword>
<evidence type="ECO:0000313" key="3">
    <source>
        <dbReference type="EMBL" id="CAK9056407.1"/>
    </source>
</evidence>
<dbReference type="Proteomes" id="UP001642484">
    <property type="component" value="Unassembled WGS sequence"/>
</dbReference>
<keyword evidence="2" id="KW-0812">Transmembrane</keyword>
<reference evidence="3 4" key="1">
    <citation type="submission" date="2024-02" db="EMBL/GenBank/DDBJ databases">
        <authorList>
            <person name="Chen Y."/>
            <person name="Shah S."/>
            <person name="Dougan E. K."/>
            <person name="Thang M."/>
            <person name="Chan C."/>
        </authorList>
    </citation>
    <scope>NUCLEOTIDE SEQUENCE [LARGE SCALE GENOMIC DNA]</scope>
</reference>
<evidence type="ECO:0000256" key="1">
    <source>
        <dbReference type="SAM" id="MobiDB-lite"/>
    </source>
</evidence>
<comment type="caution">
    <text evidence="3">The sequence shown here is derived from an EMBL/GenBank/DDBJ whole genome shotgun (WGS) entry which is preliminary data.</text>
</comment>
<feature type="transmembrane region" description="Helical" evidence="2">
    <location>
        <begin position="479"/>
        <end position="499"/>
    </location>
</feature>
<feature type="compositionally biased region" description="Low complexity" evidence="1">
    <location>
        <begin position="709"/>
        <end position="781"/>
    </location>
</feature>
<sequence length="781" mass="86137">MPSAWNPFLYISTAFNTIDKVKFVPGAKNPEKPEFIDRFLFWRRCALRVGVWASLIWLFLSLNEFQQAWRDVRGKLQQFPMMVRVYFERFIYAELFAQTLSEMAAVVAVFVFMRAWKEQDNFERSSDLTRLGWFFNTMGPFLPYLLIPLSFFFRIDYFQRDVCASIIGMLAHDPISSLVFSEAASQASEQELAAALANPMAKPPRFGEPGFDESPAAAWCWRFYADWQPRLFSEEWMGSAMSDVGDGHNVKVPNILGTTYPDVVPQALKLLAAMFGAGHTMSDDFCAEKEQETVITKDNMQAVGAESSLLEQGAGWLHWTLPDSDDPMIISLRQKLIKVYQNVTHRTPSEAAWAHQLLKEVRAASMTSFQQQSAGGFYWPLPDAFHPSQKASPGRKKFFRGKGSAAVDFGGDVKLNPEELLQTDGPDMSIMASGLGKQAICTFKSLMIAAMKMCAFCYILVTTTVSMYCAVSYSLGLASLIIGVIDGLGAGVANVKAILYRSCLPGYLQSITAFVTLPGILFILVFFSQIGGSPLLSLAMCCLAVWRALDFYMGEIAIDIKSPKKLEKAVKRIGKHKSLCLMAAAVCFIAHTMWLLYSTRVNVKMDTSGAKDAMVKGLQDPFKLLTAITKMIYVRVFTNLVTTNWIMEAVFDAADDNLKVKSESGKHVEDSWAKLTKGKRKKKKKKKHESEEEEGYYDEEGWYYPPPGEEMMGEVPEMPPATGEGEAEGAEVMAEGAEGAEGEAGVEAPVEAPAGEATAEAPAPAAAPADAPPGTASAGGQ</sequence>
<dbReference type="EMBL" id="CAXAMN010020668">
    <property type="protein sequence ID" value="CAK9056407.1"/>
    <property type="molecule type" value="Genomic_DNA"/>
</dbReference>
<name>A0ABP0N016_9DINO</name>
<proteinExistence type="predicted"/>
<feature type="compositionally biased region" description="Acidic residues" evidence="1">
    <location>
        <begin position="691"/>
        <end position="701"/>
    </location>
</feature>
<feature type="transmembrane region" description="Helical" evidence="2">
    <location>
        <begin position="90"/>
        <end position="113"/>
    </location>
</feature>
<keyword evidence="2" id="KW-0472">Membrane</keyword>
<keyword evidence="4" id="KW-1185">Reference proteome</keyword>
<feature type="region of interest" description="Disordered" evidence="1">
    <location>
        <begin position="662"/>
        <end position="781"/>
    </location>
</feature>
<organism evidence="3 4">
    <name type="scientific">Durusdinium trenchii</name>
    <dbReference type="NCBI Taxonomy" id="1381693"/>
    <lineage>
        <taxon>Eukaryota</taxon>
        <taxon>Sar</taxon>
        <taxon>Alveolata</taxon>
        <taxon>Dinophyceae</taxon>
        <taxon>Suessiales</taxon>
        <taxon>Symbiodiniaceae</taxon>
        <taxon>Durusdinium</taxon>
    </lineage>
</organism>
<feature type="transmembrane region" description="Helical" evidence="2">
    <location>
        <begin position="511"/>
        <end position="530"/>
    </location>
</feature>
<accession>A0ABP0N016</accession>
<feature type="compositionally biased region" description="Basic residues" evidence="1">
    <location>
        <begin position="676"/>
        <end position="687"/>
    </location>
</feature>
<gene>
    <name evidence="3" type="ORF">CCMP2556_LOCUS27946</name>
</gene>
<feature type="transmembrane region" description="Helical" evidence="2">
    <location>
        <begin position="536"/>
        <end position="558"/>
    </location>
</feature>
<feature type="transmembrane region" description="Helical" evidence="2">
    <location>
        <begin position="579"/>
        <end position="597"/>
    </location>
</feature>
<feature type="transmembrane region" description="Helical" evidence="2">
    <location>
        <begin position="133"/>
        <end position="153"/>
    </location>
</feature>